<evidence type="ECO:0000256" key="3">
    <source>
        <dbReference type="ARBA" id="ARBA00020256"/>
    </source>
</evidence>
<dbReference type="EMBL" id="CAXLJM020000108">
    <property type="protein sequence ID" value="CAL8135529.1"/>
    <property type="molecule type" value="Genomic_DNA"/>
</dbReference>
<dbReference type="InterPro" id="IPR042292">
    <property type="entry name" value="ARL15"/>
</dbReference>
<dbReference type="InterPro" id="IPR027417">
    <property type="entry name" value="P-loop_NTPase"/>
</dbReference>
<feature type="region of interest" description="Disordered" evidence="11">
    <location>
        <begin position="1"/>
        <end position="22"/>
    </location>
</feature>
<evidence type="ECO:0000313" key="14">
    <source>
        <dbReference type="Proteomes" id="UP001642540"/>
    </source>
</evidence>
<reference evidence="13 14" key="1">
    <citation type="submission" date="2024-08" db="EMBL/GenBank/DDBJ databases">
        <authorList>
            <person name="Cucini C."/>
            <person name="Frati F."/>
        </authorList>
    </citation>
    <scope>NUCLEOTIDE SEQUENCE [LARGE SCALE GENOMIC DNA]</scope>
</reference>
<dbReference type="Gene3D" id="3.40.50.300">
    <property type="entry name" value="P-loop containing nucleotide triphosphate hydrolases"/>
    <property type="match status" value="1"/>
</dbReference>
<evidence type="ECO:0000256" key="5">
    <source>
        <dbReference type="ARBA" id="ARBA00022741"/>
    </source>
</evidence>
<dbReference type="PANTHER" id="PTHR46693:SF1">
    <property type="entry name" value="ADP-RIBOSYLATION FACTOR-LIKE PROTEIN 15"/>
    <property type="match status" value="1"/>
</dbReference>
<protein>
    <recommendedName>
        <fullName evidence="3">Signal recognition particle receptor subunit beta</fullName>
    </recommendedName>
</protein>
<evidence type="ECO:0000256" key="11">
    <source>
        <dbReference type="SAM" id="MobiDB-lite"/>
    </source>
</evidence>
<dbReference type="Proteomes" id="UP001642540">
    <property type="component" value="Unassembled WGS sequence"/>
</dbReference>
<keyword evidence="10" id="KW-0675">Receptor</keyword>
<keyword evidence="6" id="KW-0256">Endoplasmic reticulum</keyword>
<keyword evidence="7 12" id="KW-1133">Transmembrane helix</keyword>
<dbReference type="SUPFAM" id="SSF52540">
    <property type="entry name" value="P-loop containing nucleoside triphosphate hydrolases"/>
    <property type="match status" value="1"/>
</dbReference>
<evidence type="ECO:0000256" key="1">
    <source>
        <dbReference type="ARBA" id="ARBA00004389"/>
    </source>
</evidence>
<dbReference type="PANTHER" id="PTHR46693">
    <property type="entry name" value="ADP-RIBOSYLATION FACTOR-LIKE PROTEIN 15"/>
    <property type="match status" value="1"/>
</dbReference>
<evidence type="ECO:0000256" key="7">
    <source>
        <dbReference type="ARBA" id="ARBA00022989"/>
    </source>
</evidence>
<dbReference type="CDD" id="cd04105">
    <property type="entry name" value="SR_beta"/>
    <property type="match status" value="1"/>
</dbReference>
<proteinExistence type="inferred from homology"/>
<dbReference type="InterPro" id="IPR019009">
    <property type="entry name" value="SRP_receptor_beta_su"/>
</dbReference>
<keyword evidence="5" id="KW-0547">Nucleotide-binding</keyword>
<comment type="caution">
    <text evidence="13">The sequence shown here is derived from an EMBL/GenBank/DDBJ whole genome shotgun (WGS) entry which is preliminary data.</text>
</comment>
<sequence length="262" mass="27973">MSKQERGGGKPSSTPPPGVSKVPLGSSTPIWNDPMFIPIVIAVALVLLTILFLLRRKSKGRIVLLVGPTDVGKSSMFSQIVGGKNIETVTSVTPNEGEYIPSNGRAALTIKDLPGHERVRIKFWDESKVGSRGIVCVVDASGGNKAIRESAEIIYTVLTDPAVTSVRPNILIFANKQDAPLAKAITVVKTQLERELTTLRMTKSAGLTSIGGGSSSGKFLGKMDKDFEFAHAAPLKVEFAEGSCNLDKKELALVTSWLDTIA</sequence>
<evidence type="ECO:0000256" key="10">
    <source>
        <dbReference type="ARBA" id="ARBA00023170"/>
    </source>
</evidence>
<keyword evidence="14" id="KW-1185">Reference proteome</keyword>
<keyword evidence="4 12" id="KW-0812">Transmembrane</keyword>
<feature type="transmembrane region" description="Helical" evidence="12">
    <location>
        <begin position="35"/>
        <end position="54"/>
    </location>
</feature>
<evidence type="ECO:0000256" key="4">
    <source>
        <dbReference type="ARBA" id="ARBA00022692"/>
    </source>
</evidence>
<evidence type="ECO:0000256" key="9">
    <source>
        <dbReference type="ARBA" id="ARBA00023136"/>
    </source>
</evidence>
<gene>
    <name evidence="13" type="ORF">ODALV1_LOCUS26023</name>
</gene>
<evidence type="ECO:0000256" key="2">
    <source>
        <dbReference type="ARBA" id="ARBA00005619"/>
    </source>
</evidence>
<evidence type="ECO:0000256" key="6">
    <source>
        <dbReference type="ARBA" id="ARBA00022824"/>
    </source>
</evidence>
<comment type="subcellular location">
    <subcellularLocation>
        <location evidence="1">Endoplasmic reticulum membrane</location>
        <topology evidence="1">Single-pass membrane protein</topology>
    </subcellularLocation>
</comment>
<keyword evidence="8" id="KW-0342">GTP-binding</keyword>
<name>A0ABP1RTS4_9HEXA</name>
<evidence type="ECO:0000256" key="8">
    <source>
        <dbReference type="ARBA" id="ARBA00023134"/>
    </source>
</evidence>
<dbReference type="Pfam" id="PF09439">
    <property type="entry name" value="SRPRB"/>
    <property type="match status" value="1"/>
</dbReference>
<evidence type="ECO:0000313" key="13">
    <source>
        <dbReference type="EMBL" id="CAL8135529.1"/>
    </source>
</evidence>
<keyword evidence="9 12" id="KW-0472">Membrane</keyword>
<organism evidence="13 14">
    <name type="scientific">Orchesella dallaii</name>
    <dbReference type="NCBI Taxonomy" id="48710"/>
    <lineage>
        <taxon>Eukaryota</taxon>
        <taxon>Metazoa</taxon>
        <taxon>Ecdysozoa</taxon>
        <taxon>Arthropoda</taxon>
        <taxon>Hexapoda</taxon>
        <taxon>Collembola</taxon>
        <taxon>Entomobryomorpha</taxon>
        <taxon>Entomobryoidea</taxon>
        <taxon>Orchesellidae</taxon>
        <taxon>Orchesellinae</taxon>
        <taxon>Orchesella</taxon>
    </lineage>
</organism>
<comment type="similarity">
    <text evidence="2">Belongs to the SRP receptor beta subunit family.</text>
</comment>
<accession>A0ABP1RTS4</accession>
<evidence type="ECO:0000256" key="12">
    <source>
        <dbReference type="SAM" id="Phobius"/>
    </source>
</evidence>